<evidence type="ECO:0000313" key="2">
    <source>
        <dbReference type="EMBL" id="SDG21977.1"/>
    </source>
</evidence>
<protein>
    <submittedName>
        <fullName evidence="2">Uncharacterized protein</fullName>
    </submittedName>
</protein>
<evidence type="ECO:0000313" key="3">
    <source>
        <dbReference type="Proteomes" id="UP000199623"/>
    </source>
</evidence>
<dbReference type="AlphaFoldDB" id="A0A1G7SFX0"/>
<dbReference type="Proteomes" id="UP000199623">
    <property type="component" value="Unassembled WGS sequence"/>
</dbReference>
<dbReference type="EMBL" id="FNCC01000006">
    <property type="protein sequence ID" value="SDG21977.1"/>
    <property type="molecule type" value="Genomic_DNA"/>
</dbReference>
<name>A0A1G7SFX0_9PSEU</name>
<evidence type="ECO:0000256" key="1">
    <source>
        <dbReference type="SAM" id="MobiDB-lite"/>
    </source>
</evidence>
<sequence length="83" mass="8653">MSLLSQVAGLADSACRTRVSAQSFRNRAVQGNGLPNSGEPTAGRGQPPAAAMHGDDAVKRALVRLIEATGGAENVRRRRVPMA</sequence>
<gene>
    <name evidence="2" type="ORF">SAMN05216553_106237</name>
</gene>
<reference evidence="3" key="1">
    <citation type="submission" date="2016-10" db="EMBL/GenBank/DDBJ databases">
        <authorList>
            <person name="Varghese N."/>
            <person name="Submissions S."/>
        </authorList>
    </citation>
    <scope>NUCLEOTIDE SEQUENCE [LARGE SCALE GENOMIC DNA]</scope>
    <source>
        <strain evidence="3">CGMCC 4.3506</strain>
    </source>
</reference>
<keyword evidence="3" id="KW-1185">Reference proteome</keyword>
<organism evidence="2 3">
    <name type="scientific">Lentzea fradiae</name>
    <dbReference type="NCBI Taxonomy" id="200378"/>
    <lineage>
        <taxon>Bacteria</taxon>
        <taxon>Bacillati</taxon>
        <taxon>Actinomycetota</taxon>
        <taxon>Actinomycetes</taxon>
        <taxon>Pseudonocardiales</taxon>
        <taxon>Pseudonocardiaceae</taxon>
        <taxon>Lentzea</taxon>
    </lineage>
</organism>
<accession>A0A1G7SFX0</accession>
<proteinExistence type="predicted"/>
<feature type="region of interest" description="Disordered" evidence="1">
    <location>
        <begin position="26"/>
        <end position="52"/>
    </location>
</feature>